<dbReference type="RefSeq" id="WP_035134885.1">
    <property type="nucleotide sequence ID" value="NZ_JPMD01000038.1"/>
</dbReference>
<dbReference type="GO" id="GO:0000287">
    <property type="term" value="F:magnesium ion binding"/>
    <property type="evidence" value="ECO:0007669"/>
    <property type="project" value="TreeGrafter"/>
</dbReference>
<dbReference type="Proteomes" id="UP000028542">
    <property type="component" value="Unassembled WGS sequence"/>
</dbReference>
<dbReference type="InterPro" id="IPR036412">
    <property type="entry name" value="HAD-like_sf"/>
</dbReference>
<evidence type="ECO:0000313" key="1">
    <source>
        <dbReference type="EMBL" id="KEZ85373.1"/>
    </source>
</evidence>
<dbReference type="NCBIfam" id="TIGR01484">
    <property type="entry name" value="HAD-SF-IIB"/>
    <property type="match status" value="1"/>
</dbReference>
<dbReference type="NCBIfam" id="TIGR00099">
    <property type="entry name" value="Cof-subfamily"/>
    <property type="match status" value="1"/>
</dbReference>
<dbReference type="AlphaFoldDB" id="A0A084J8T9"/>
<gene>
    <name evidence="1" type="ORF">IO99_15790</name>
</gene>
<sequence>MEKKIKLIITDLDRTLLRTDKSISNYSLDIIRRCKEQGIYIAIATARSEQAAANYIKLINPDIVISNGGALAKCKDEVIYKCMLSARISDSLIKDCVMSSNIGEITVETESGYYSNSEELNKHGEDYTHAKYNNYSKSLNCMTYKITVEVFESKAAEELASKYPQCSFLTYVGENWCRFAHREATKINTINEIVKYLNISLEEVAAFGDDINDLGMIKHCGQGIAVSNAIKEILECASHITGSNDEDGVAAFISEKFLEKDEN</sequence>
<protein>
    <recommendedName>
        <fullName evidence="3">HAD family hydrolase</fullName>
    </recommendedName>
</protein>
<dbReference type="InterPro" id="IPR023214">
    <property type="entry name" value="HAD_sf"/>
</dbReference>
<dbReference type="eggNOG" id="COG0561">
    <property type="taxonomic scope" value="Bacteria"/>
</dbReference>
<dbReference type="STRING" id="318464.IO99_15790"/>
<dbReference type="GO" id="GO:0016791">
    <property type="term" value="F:phosphatase activity"/>
    <property type="evidence" value="ECO:0007669"/>
    <property type="project" value="UniProtKB-ARBA"/>
</dbReference>
<dbReference type="PANTHER" id="PTHR10000:SF8">
    <property type="entry name" value="HAD SUPERFAMILY HYDROLASE-LIKE, TYPE 3"/>
    <property type="match status" value="1"/>
</dbReference>
<reference evidence="1 2" key="1">
    <citation type="submission" date="2014-07" db="EMBL/GenBank/DDBJ databases">
        <title>Draft genome of Clostridium sulfidigenes 113A isolated from sediments associated with methane hydrate from Krishna Godavari basin.</title>
        <authorList>
            <person name="Honkalas V.S."/>
            <person name="Dabir A.P."/>
            <person name="Arora P."/>
            <person name="Dhakephalkar P.K."/>
        </authorList>
    </citation>
    <scope>NUCLEOTIDE SEQUENCE [LARGE SCALE GENOMIC DNA]</scope>
    <source>
        <strain evidence="1 2">113A</strain>
    </source>
</reference>
<accession>A0A084J8T9</accession>
<evidence type="ECO:0000313" key="2">
    <source>
        <dbReference type="Proteomes" id="UP000028542"/>
    </source>
</evidence>
<dbReference type="Gene3D" id="3.30.1240.10">
    <property type="match status" value="1"/>
</dbReference>
<keyword evidence="2" id="KW-1185">Reference proteome</keyword>
<dbReference type="InterPro" id="IPR006379">
    <property type="entry name" value="HAD-SF_hydro_IIB"/>
</dbReference>
<organism evidence="1 2">
    <name type="scientific">Clostridium sulfidigenes</name>
    <dbReference type="NCBI Taxonomy" id="318464"/>
    <lineage>
        <taxon>Bacteria</taxon>
        <taxon>Bacillati</taxon>
        <taxon>Bacillota</taxon>
        <taxon>Clostridia</taxon>
        <taxon>Eubacteriales</taxon>
        <taxon>Clostridiaceae</taxon>
        <taxon>Clostridium</taxon>
    </lineage>
</organism>
<dbReference type="SUPFAM" id="SSF56784">
    <property type="entry name" value="HAD-like"/>
    <property type="match status" value="1"/>
</dbReference>
<dbReference type="InterPro" id="IPR000150">
    <property type="entry name" value="Cof"/>
</dbReference>
<dbReference type="EMBL" id="JPMD01000038">
    <property type="protein sequence ID" value="KEZ85373.1"/>
    <property type="molecule type" value="Genomic_DNA"/>
</dbReference>
<dbReference type="Gene3D" id="3.40.50.1000">
    <property type="entry name" value="HAD superfamily/HAD-like"/>
    <property type="match status" value="1"/>
</dbReference>
<evidence type="ECO:0008006" key="3">
    <source>
        <dbReference type="Google" id="ProtNLM"/>
    </source>
</evidence>
<dbReference type="PANTHER" id="PTHR10000">
    <property type="entry name" value="PHOSPHOSERINE PHOSPHATASE"/>
    <property type="match status" value="1"/>
</dbReference>
<dbReference type="Pfam" id="PF08282">
    <property type="entry name" value="Hydrolase_3"/>
    <property type="match status" value="1"/>
</dbReference>
<comment type="caution">
    <text evidence="1">The sequence shown here is derived from an EMBL/GenBank/DDBJ whole genome shotgun (WGS) entry which is preliminary data.</text>
</comment>
<proteinExistence type="predicted"/>
<dbReference type="GO" id="GO:0005829">
    <property type="term" value="C:cytosol"/>
    <property type="evidence" value="ECO:0007669"/>
    <property type="project" value="TreeGrafter"/>
</dbReference>
<name>A0A084J8T9_9CLOT</name>